<evidence type="ECO:0000256" key="6">
    <source>
        <dbReference type="SAM" id="Phobius"/>
    </source>
</evidence>
<dbReference type="RefSeq" id="WP_160846336.1">
    <property type="nucleotide sequence ID" value="NZ_WVHT01000014.1"/>
</dbReference>
<protein>
    <submittedName>
        <fullName evidence="9">FtsX-like permease family protein</fullName>
    </submittedName>
</protein>
<dbReference type="AlphaFoldDB" id="A0A7K1YGJ0"/>
<feature type="transmembrane region" description="Helical" evidence="6">
    <location>
        <begin position="679"/>
        <end position="704"/>
    </location>
</feature>
<sequence length="803" mass="89519">MIKNYLKIAGRNLWNHKFYTFINMFGLALSISCSIILFKFITYHLSFDNYHHDSKQIYRVVHRLTFDDGIPLYDQGAPLALAKNIAAKNPKVVDVGVLLRMHDINVIIPQNDVAGKKMFAEHENIAITDGHFFNLFDYQWEQGNKNTSLSEPNTVVLSHGLAEKYFGSQDVIGKTIKVDNKNIFRVTGVVKNHPANTDINSDIFLSLSTLKSIYPEVADAMQDDWGFINSTNSVYVALREGVNPQIIESDIANMNRKAQGAMAKPYHFMMLPLSEMHFDSRFAGVIQRSLLITLGVIGLLLVIIACVNFVNLATAQSLKRAKEIGTRKVLGSSPLAIFIQFISETAYIVFLATLFSFIIVSIIVPVLNNWLQTQFTLNILNDYRLLIFIGMALPIIILAAGSYPALLLSSVNPLNALKNQLNNELQTAGFTRKGLIIVQNVIAQVLIISTILITMQVRYLKTTDLGYNKNSVLLFPLPDNDKGKTDFLRNQLLSDPAIKDISYCYRAPSSTADKGGSIKFDTRDWEKFVGRTIMGDASYVKTFGIQLIAGRNIAESDTAREYLVNESLVKNLGIKDPQQVIGRQFTAGDLSNNPGIIVGVVKDFHAKSLYTGIEPEYITTYRKGYQYAGVKIKPGNPSAVIDHIKKEWQSVYPDNVFEYHFLDQQIADFYHREDLLNKLITVSAVIAIFISCLGLLGVISLLTLQRTKEIGIRKVLGASVANITGLLSAEFLKLVLMAVIVASPIAWLVMSKYLQNFAYHIAIPWWVFAFAGFLALLIAFVTVSFQSIKAALANPVNSLRAGE</sequence>
<evidence type="ECO:0000256" key="4">
    <source>
        <dbReference type="ARBA" id="ARBA00022989"/>
    </source>
</evidence>
<dbReference type="PANTHER" id="PTHR30572:SF18">
    <property type="entry name" value="ABC-TYPE MACROLIDE FAMILY EXPORT SYSTEM PERMEASE COMPONENT 2"/>
    <property type="match status" value="1"/>
</dbReference>
<dbReference type="EMBL" id="WVHT01000014">
    <property type="protein sequence ID" value="MXV53159.1"/>
    <property type="molecule type" value="Genomic_DNA"/>
</dbReference>
<name>A0A7K1YGJ0_9SPHI</name>
<feature type="domain" description="MacB-like periplasmic core" evidence="8">
    <location>
        <begin position="20"/>
        <end position="252"/>
    </location>
</feature>
<dbReference type="PROSITE" id="PS51257">
    <property type="entry name" value="PROKAR_LIPOPROTEIN"/>
    <property type="match status" value="1"/>
</dbReference>
<dbReference type="Pfam" id="PF12704">
    <property type="entry name" value="MacB_PCD"/>
    <property type="match status" value="1"/>
</dbReference>
<feature type="transmembrane region" description="Helical" evidence="6">
    <location>
        <begin position="762"/>
        <end position="785"/>
    </location>
</feature>
<reference evidence="9 10" key="1">
    <citation type="submission" date="2019-11" db="EMBL/GenBank/DDBJ databases">
        <title>Pedobacter sp. HMF7647 Genome sequencing and assembly.</title>
        <authorList>
            <person name="Kang H."/>
            <person name="Kim H."/>
            <person name="Joh K."/>
        </authorList>
    </citation>
    <scope>NUCLEOTIDE SEQUENCE [LARGE SCALE GENOMIC DNA]</scope>
    <source>
        <strain evidence="9 10">HMF7647</strain>
    </source>
</reference>
<evidence type="ECO:0000259" key="7">
    <source>
        <dbReference type="Pfam" id="PF02687"/>
    </source>
</evidence>
<dbReference type="GO" id="GO:0022857">
    <property type="term" value="F:transmembrane transporter activity"/>
    <property type="evidence" value="ECO:0007669"/>
    <property type="project" value="TreeGrafter"/>
</dbReference>
<keyword evidence="3 6" id="KW-0812">Transmembrane</keyword>
<evidence type="ECO:0000256" key="1">
    <source>
        <dbReference type="ARBA" id="ARBA00004651"/>
    </source>
</evidence>
<feature type="transmembrane region" description="Helical" evidence="6">
    <location>
        <begin position="290"/>
        <end position="314"/>
    </location>
</feature>
<evidence type="ECO:0000256" key="5">
    <source>
        <dbReference type="ARBA" id="ARBA00023136"/>
    </source>
</evidence>
<evidence type="ECO:0000313" key="10">
    <source>
        <dbReference type="Proteomes" id="UP000466586"/>
    </source>
</evidence>
<feature type="domain" description="ABC3 transporter permease C-terminal" evidence="7">
    <location>
        <begin position="683"/>
        <end position="791"/>
    </location>
</feature>
<dbReference type="Pfam" id="PF02687">
    <property type="entry name" value="FtsX"/>
    <property type="match status" value="2"/>
</dbReference>
<evidence type="ECO:0000259" key="8">
    <source>
        <dbReference type="Pfam" id="PF12704"/>
    </source>
</evidence>
<proteinExistence type="predicted"/>
<feature type="transmembrane region" description="Helical" evidence="6">
    <location>
        <begin position="435"/>
        <end position="455"/>
    </location>
</feature>
<feature type="transmembrane region" description="Helical" evidence="6">
    <location>
        <begin position="335"/>
        <end position="363"/>
    </location>
</feature>
<dbReference type="InterPro" id="IPR003838">
    <property type="entry name" value="ABC3_permease_C"/>
</dbReference>
<accession>A0A7K1YGJ0</accession>
<keyword evidence="4 6" id="KW-1133">Transmembrane helix</keyword>
<dbReference type="InterPro" id="IPR025857">
    <property type="entry name" value="MacB_PCD"/>
</dbReference>
<keyword evidence="5 6" id="KW-0472">Membrane</keyword>
<feature type="domain" description="ABC3 transporter permease C-terminal" evidence="7">
    <location>
        <begin position="296"/>
        <end position="413"/>
    </location>
</feature>
<evidence type="ECO:0000256" key="3">
    <source>
        <dbReference type="ARBA" id="ARBA00022692"/>
    </source>
</evidence>
<dbReference type="PANTHER" id="PTHR30572">
    <property type="entry name" value="MEMBRANE COMPONENT OF TRANSPORTER-RELATED"/>
    <property type="match status" value="1"/>
</dbReference>
<keyword evidence="10" id="KW-1185">Reference proteome</keyword>
<dbReference type="InterPro" id="IPR050250">
    <property type="entry name" value="Macrolide_Exporter_MacB"/>
</dbReference>
<organism evidence="9 10">
    <name type="scientific">Hufsiella arboris</name>
    <dbReference type="NCBI Taxonomy" id="2695275"/>
    <lineage>
        <taxon>Bacteria</taxon>
        <taxon>Pseudomonadati</taxon>
        <taxon>Bacteroidota</taxon>
        <taxon>Sphingobacteriia</taxon>
        <taxon>Sphingobacteriales</taxon>
        <taxon>Sphingobacteriaceae</taxon>
        <taxon>Hufsiella</taxon>
    </lineage>
</organism>
<dbReference type="GO" id="GO:0005886">
    <property type="term" value="C:plasma membrane"/>
    <property type="evidence" value="ECO:0007669"/>
    <property type="project" value="UniProtKB-SubCell"/>
</dbReference>
<comment type="subcellular location">
    <subcellularLocation>
        <location evidence="1">Cell membrane</location>
        <topology evidence="1">Multi-pass membrane protein</topology>
    </subcellularLocation>
</comment>
<feature type="transmembrane region" description="Helical" evidence="6">
    <location>
        <begin position="383"/>
        <end position="408"/>
    </location>
</feature>
<evidence type="ECO:0000313" key="9">
    <source>
        <dbReference type="EMBL" id="MXV53159.1"/>
    </source>
</evidence>
<dbReference type="Proteomes" id="UP000466586">
    <property type="component" value="Unassembled WGS sequence"/>
</dbReference>
<comment type="caution">
    <text evidence="9">The sequence shown here is derived from an EMBL/GenBank/DDBJ whole genome shotgun (WGS) entry which is preliminary data.</text>
</comment>
<feature type="transmembrane region" description="Helical" evidence="6">
    <location>
        <begin position="21"/>
        <end position="41"/>
    </location>
</feature>
<keyword evidence="2" id="KW-1003">Cell membrane</keyword>
<evidence type="ECO:0000256" key="2">
    <source>
        <dbReference type="ARBA" id="ARBA00022475"/>
    </source>
</evidence>
<feature type="transmembrane region" description="Helical" evidence="6">
    <location>
        <begin position="731"/>
        <end position="750"/>
    </location>
</feature>
<gene>
    <name evidence="9" type="ORF">GS399_19510</name>
</gene>